<dbReference type="Gene3D" id="3.10.620.30">
    <property type="match status" value="1"/>
</dbReference>
<name>A0ABP8NT22_9BACT</name>
<dbReference type="InterPro" id="IPR038765">
    <property type="entry name" value="Papain-like_cys_pep_sf"/>
</dbReference>
<dbReference type="Gene3D" id="2.60.40.3140">
    <property type="match status" value="1"/>
</dbReference>
<reference evidence="6" key="1">
    <citation type="journal article" date="2019" name="Int. J. Syst. Evol. Microbiol.">
        <title>The Global Catalogue of Microorganisms (GCM) 10K type strain sequencing project: providing services to taxonomists for standard genome sequencing and annotation.</title>
        <authorList>
            <consortium name="The Broad Institute Genomics Platform"/>
            <consortium name="The Broad Institute Genome Sequencing Center for Infectious Disease"/>
            <person name="Wu L."/>
            <person name="Ma J."/>
        </authorList>
    </citation>
    <scope>NUCLEOTIDE SEQUENCE [LARGE SCALE GENOMIC DNA]</scope>
    <source>
        <strain evidence="6">JCM 32105</strain>
    </source>
</reference>
<keyword evidence="1" id="KW-1133">Transmembrane helix</keyword>
<keyword evidence="2" id="KW-0732">Signal</keyword>
<dbReference type="Pfam" id="PF12969">
    <property type="entry name" value="DUF3857"/>
    <property type="match status" value="1"/>
</dbReference>
<evidence type="ECO:0008006" key="7">
    <source>
        <dbReference type="Google" id="ProtNLM"/>
    </source>
</evidence>
<feature type="domain" description="Transglutaminase-like" evidence="3">
    <location>
        <begin position="289"/>
        <end position="358"/>
    </location>
</feature>
<keyword evidence="1" id="KW-0472">Membrane</keyword>
<dbReference type="InterPro" id="IPR002931">
    <property type="entry name" value="Transglutaminase-like"/>
</dbReference>
<feature type="transmembrane region" description="Helical" evidence="1">
    <location>
        <begin position="654"/>
        <end position="673"/>
    </location>
</feature>
<dbReference type="SUPFAM" id="SSF54001">
    <property type="entry name" value="Cysteine proteinases"/>
    <property type="match status" value="1"/>
</dbReference>
<evidence type="ECO:0000256" key="1">
    <source>
        <dbReference type="SAM" id="Phobius"/>
    </source>
</evidence>
<dbReference type="Pfam" id="PF10754">
    <property type="entry name" value="DUF2569"/>
    <property type="match status" value="1"/>
</dbReference>
<dbReference type="InterPro" id="IPR019690">
    <property type="entry name" value="DUF2569"/>
</dbReference>
<keyword evidence="6" id="KW-1185">Reference proteome</keyword>
<feature type="transmembrane region" description="Helical" evidence="1">
    <location>
        <begin position="694"/>
        <end position="722"/>
    </location>
</feature>
<dbReference type="Proteomes" id="UP001500067">
    <property type="component" value="Unassembled WGS sequence"/>
</dbReference>
<feature type="chain" id="PRO_5045362180" description="DUF3857 domain-containing protein" evidence="2">
    <location>
        <begin position="22"/>
        <end position="873"/>
    </location>
</feature>
<feature type="transmembrane region" description="Helical" evidence="1">
    <location>
        <begin position="742"/>
        <end position="766"/>
    </location>
</feature>
<dbReference type="InterPro" id="IPR024618">
    <property type="entry name" value="DUF3857"/>
</dbReference>
<keyword evidence="1" id="KW-0812">Transmembrane</keyword>
<evidence type="ECO:0000313" key="6">
    <source>
        <dbReference type="Proteomes" id="UP001500067"/>
    </source>
</evidence>
<comment type="caution">
    <text evidence="5">The sequence shown here is derived from an EMBL/GenBank/DDBJ whole genome shotgun (WGS) entry which is preliminary data.</text>
</comment>
<protein>
    <recommendedName>
        <fullName evidence="7">DUF3857 domain-containing protein</fullName>
    </recommendedName>
</protein>
<evidence type="ECO:0000256" key="2">
    <source>
        <dbReference type="SAM" id="SignalP"/>
    </source>
</evidence>
<proteinExistence type="predicted"/>
<sequence>MYLRSYLLIALLCVSFSFAKAIEPTVRTGPVPAWVIPAKQNDERIAGTDLREVNDGYYIRLYEQEENVEKKETYTHLIREIVSDAGVQRASDITIHFEPAYEQLTVHQVIVWRNGIPISKLQQGAFKMIANEQDLSRFLYNGNYTAYLILDDIRKGDRVEWSYTTSGRNPVFENKFFTSFVLGTPEPVAHIHYSILMPASRKLNFRYLNDGPHATEKIAGNTKVYDWDLVNVPAVETPTSLPAWYNHFPFVQMSEYNDWGEVAAWAYKVNTPPDKLTGELGARVAKVKEQYNDKDSLLRALVQIVQNDIRYMGIEIGPYSHKANAPGKVYAQRYGDCKDKSLLLVSMLRSVGIDANMALVGVQLKDKIADRWPSPSLFDHAVVLAQVSGRPVWIDPTLSDQGGSGSDIYFPHRGQALVLAPGTKELTTMPEGAAGEVRYTEIYDITDTKDAVSLTVNTTYYGHEAEVIRRELATKSKSSIEKNYLDYYLKTYPGIERKDTLAVLDDIRSNTVETIEHYTINDFFDHDSVAHNYPVSFYVSSIRNVLPSVKNNKKYPIAVSYPYNMHYTIQVNAPLQWQIQDRSETIERDAYRFAQNVSTNNNTLSLEYEFRFLKDHIAPEDIAQYEADSKKLINEHLSFSFTYTPSSDETYTGYNTWGILLFLITLGGCVYLGTRIYRTHTERDADAYAVSRNIGGWLILPLLGLVISILRILTTIFTGGYFRRSLWHVYDAHDKAVLYKVFLSAEFFINTIVLSLSIFCLVLMLARRDILPRYIKMLYIGSAIFVTMDDVLTNMIFNITEIDYKNIGQSIFAACIWVPYFSMAQRVRETFVVPYPDIPIYYYEPEPQPIVGDVAAVDTAAPHTPEAEGDGTE</sequence>
<organism evidence="5 6">
    <name type="scientific">Nemorincola caseinilytica</name>
    <dbReference type="NCBI Taxonomy" id="2054315"/>
    <lineage>
        <taxon>Bacteria</taxon>
        <taxon>Pseudomonadati</taxon>
        <taxon>Bacteroidota</taxon>
        <taxon>Chitinophagia</taxon>
        <taxon>Chitinophagales</taxon>
        <taxon>Chitinophagaceae</taxon>
        <taxon>Nemorincola</taxon>
    </lineage>
</organism>
<evidence type="ECO:0000259" key="3">
    <source>
        <dbReference type="Pfam" id="PF01841"/>
    </source>
</evidence>
<dbReference type="Pfam" id="PF01841">
    <property type="entry name" value="Transglut_core"/>
    <property type="match status" value="1"/>
</dbReference>
<dbReference type="RefSeq" id="WP_345085539.1">
    <property type="nucleotide sequence ID" value="NZ_BAABFA010000024.1"/>
</dbReference>
<evidence type="ECO:0000259" key="4">
    <source>
        <dbReference type="Pfam" id="PF12969"/>
    </source>
</evidence>
<feature type="signal peptide" evidence="2">
    <location>
        <begin position="1"/>
        <end position="21"/>
    </location>
</feature>
<feature type="transmembrane region" description="Helical" evidence="1">
    <location>
        <begin position="778"/>
        <end position="797"/>
    </location>
</feature>
<gene>
    <name evidence="5" type="ORF">GCM10023093_31720</name>
</gene>
<dbReference type="EMBL" id="BAABFA010000024">
    <property type="protein sequence ID" value="GAA4470436.1"/>
    <property type="molecule type" value="Genomic_DNA"/>
</dbReference>
<evidence type="ECO:0000313" key="5">
    <source>
        <dbReference type="EMBL" id="GAA4470436.1"/>
    </source>
</evidence>
<accession>A0ABP8NT22</accession>
<feature type="domain" description="DUF3857" evidence="4">
    <location>
        <begin position="71"/>
        <end position="235"/>
    </location>
</feature>